<dbReference type="AlphaFoldDB" id="A0A444CVT8"/>
<comment type="caution">
    <text evidence="1">The sequence shown here is derived from an EMBL/GenBank/DDBJ whole genome shotgun (WGS) entry which is preliminary data.</text>
</comment>
<evidence type="ECO:0000313" key="2">
    <source>
        <dbReference type="Proteomes" id="UP000287651"/>
    </source>
</evidence>
<organism evidence="1 2">
    <name type="scientific">Ensete ventricosum</name>
    <name type="common">Abyssinian banana</name>
    <name type="synonym">Musa ensete</name>
    <dbReference type="NCBI Taxonomy" id="4639"/>
    <lineage>
        <taxon>Eukaryota</taxon>
        <taxon>Viridiplantae</taxon>
        <taxon>Streptophyta</taxon>
        <taxon>Embryophyta</taxon>
        <taxon>Tracheophyta</taxon>
        <taxon>Spermatophyta</taxon>
        <taxon>Magnoliopsida</taxon>
        <taxon>Liliopsida</taxon>
        <taxon>Zingiberales</taxon>
        <taxon>Musaceae</taxon>
        <taxon>Ensete</taxon>
    </lineage>
</organism>
<sequence length="104" mass="11485">MDVHVTPWRPCLACDAAIAKEYTRGKETSRFLIECNVGGGDKSHCSLSHATPIQRLGSPARRERLSPGRKVLIAVSPDNGEGEHEYSVKHLICTDVGEAFFMQF</sequence>
<accession>A0A444CVT8</accession>
<proteinExistence type="predicted"/>
<name>A0A444CVT8_ENSVE</name>
<dbReference type="Proteomes" id="UP000287651">
    <property type="component" value="Unassembled WGS sequence"/>
</dbReference>
<evidence type="ECO:0000313" key="1">
    <source>
        <dbReference type="EMBL" id="RRT69035.1"/>
    </source>
</evidence>
<reference evidence="1 2" key="1">
    <citation type="journal article" date="2014" name="Agronomy (Basel)">
        <title>A Draft Genome Sequence for Ensete ventricosum, the Drought-Tolerant Tree Against Hunger.</title>
        <authorList>
            <person name="Harrison J."/>
            <person name="Moore K.A."/>
            <person name="Paszkiewicz K."/>
            <person name="Jones T."/>
            <person name="Grant M."/>
            <person name="Ambacheew D."/>
            <person name="Muzemil S."/>
            <person name="Studholme D.J."/>
        </authorList>
    </citation>
    <scope>NUCLEOTIDE SEQUENCE [LARGE SCALE GENOMIC DNA]</scope>
</reference>
<gene>
    <name evidence="1" type="ORF">B296_00014777</name>
</gene>
<protein>
    <submittedName>
        <fullName evidence="1">Uncharacterized protein</fullName>
    </submittedName>
</protein>
<dbReference type="EMBL" id="AMZH03004493">
    <property type="protein sequence ID" value="RRT69035.1"/>
    <property type="molecule type" value="Genomic_DNA"/>
</dbReference>